<evidence type="ECO:0000256" key="5">
    <source>
        <dbReference type="ARBA" id="ARBA00022801"/>
    </source>
</evidence>
<dbReference type="EMBL" id="AP019304">
    <property type="protein sequence ID" value="BBH09061.1"/>
    <property type="molecule type" value="Genomic_DNA"/>
</dbReference>
<comment type="similarity">
    <text evidence="2">Belongs to the 'GDSL' lipolytic enzyme family.</text>
</comment>
<feature type="region of interest" description="Disordered" evidence="8">
    <location>
        <begin position="1"/>
        <end position="26"/>
    </location>
</feature>
<dbReference type="InterPro" id="IPR035669">
    <property type="entry name" value="SGNH_plant_lipase-like"/>
</dbReference>
<keyword evidence="4" id="KW-0732">Signal</keyword>
<dbReference type="Pfam" id="PF00657">
    <property type="entry name" value="Lipase_GDSL"/>
    <property type="match status" value="1"/>
</dbReference>
<name>A0A4Y1RXI3_PRUDU</name>
<dbReference type="Gene3D" id="3.40.50.1110">
    <property type="entry name" value="SGNH hydrolase"/>
    <property type="match status" value="1"/>
</dbReference>
<evidence type="ECO:0000256" key="6">
    <source>
        <dbReference type="ARBA" id="ARBA00022963"/>
    </source>
</evidence>
<evidence type="ECO:0000256" key="3">
    <source>
        <dbReference type="ARBA" id="ARBA00022525"/>
    </source>
</evidence>
<evidence type="ECO:0000313" key="9">
    <source>
        <dbReference type="EMBL" id="BBH09061.1"/>
    </source>
</evidence>
<evidence type="ECO:0000256" key="1">
    <source>
        <dbReference type="ARBA" id="ARBA00004613"/>
    </source>
</evidence>
<evidence type="ECO:0000256" key="4">
    <source>
        <dbReference type="ARBA" id="ARBA00022729"/>
    </source>
</evidence>
<dbReference type="AlphaFoldDB" id="A0A4Y1RXI3"/>
<reference evidence="9" key="1">
    <citation type="journal article" date="2019" name="Science">
        <title>Mutation of a bHLH transcription factor allowed almond domestication.</title>
        <authorList>
            <person name="Sanchez-Perez R."/>
            <person name="Pavan S."/>
            <person name="Mazzeo R."/>
            <person name="Moldovan C."/>
            <person name="Aiese Cigliano R."/>
            <person name="Del Cueto J."/>
            <person name="Ricciardi F."/>
            <person name="Lotti C."/>
            <person name="Ricciardi L."/>
            <person name="Dicenta F."/>
            <person name="Lopez-Marques R.L."/>
            <person name="Lindberg Moller B."/>
        </authorList>
    </citation>
    <scope>NUCLEOTIDE SEQUENCE</scope>
</reference>
<comment type="subcellular location">
    <subcellularLocation>
        <location evidence="1">Secreted</location>
    </subcellularLocation>
</comment>
<feature type="non-terminal residue" evidence="9">
    <location>
        <position position="423"/>
    </location>
</feature>
<dbReference type="GO" id="GO:0016788">
    <property type="term" value="F:hydrolase activity, acting on ester bonds"/>
    <property type="evidence" value="ECO:0007669"/>
    <property type="project" value="InterPro"/>
</dbReference>
<keyword evidence="3" id="KW-0964">Secreted</keyword>
<dbReference type="InterPro" id="IPR051238">
    <property type="entry name" value="GDSL_esterase/lipase"/>
</dbReference>
<dbReference type="InterPro" id="IPR001087">
    <property type="entry name" value="GDSL"/>
</dbReference>
<dbReference type="InterPro" id="IPR036514">
    <property type="entry name" value="SGNH_hydro_sf"/>
</dbReference>
<dbReference type="PANTHER" id="PTHR45650:SF2">
    <property type="entry name" value="OS06G0560700 PROTEIN"/>
    <property type="match status" value="1"/>
</dbReference>
<dbReference type="PANTHER" id="PTHR45650">
    <property type="entry name" value="GDSL-LIKE LIPASE/ACYLHYDROLASE-RELATED"/>
    <property type="match status" value="1"/>
</dbReference>
<dbReference type="GO" id="GO:0016042">
    <property type="term" value="P:lipid catabolic process"/>
    <property type="evidence" value="ECO:0007669"/>
    <property type="project" value="UniProtKB-KW"/>
</dbReference>
<sequence length="423" mass="46598">MAVHTSPVSFPPTEEKKQQKPPTMRYHSLKQPSKQVVFLYLSLFVCLPLSISICNFAEDGAATRGMFVFGSSLVDNGNNNFFESRAKADYLPYGIDFPNGPSGRFTNGKNVVDLLGDQLKLPSFIPPSKDPSTKGSKIVHGVNHASGSSGILDDTGSVAGNVIGLSQQIRDFEEETLPELEAELGCKSSESLPSYLFVVGVGGNDYMFNYFVRRSYLQFGLEAFTRTLIASLAQKLQVRRGNGLVLIGFESETTNLRPNILFHYDMTHEFKKLYSLGGRKFVVMSINPLGYSPVLNRPNFIGSPRALSQAAQIYNVQLKILLDALKRSMPDFNFALVNTYNIMTNIIQNPASTGFEDTRNPCCKVTSQIQGGNGVLCERGGETSANRARNVFFDGLHPTEALNFQIASKAYASTLEFDVYPIN</sequence>
<proteinExistence type="inferred from homology"/>
<keyword evidence="7" id="KW-0443">Lipid metabolism</keyword>
<evidence type="ECO:0000256" key="7">
    <source>
        <dbReference type="ARBA" id="ARBA00023098"/>
    </source>
</evidence>
<keyword evidence="5 9" id="KW-0378">Hydrolase</keyword>
<evidence type="ECO:0000256" key="8">
    <source>
        <dbReference type="SAM" id="MobiDB-lite"/>
    </source>
</evidence>
<organism evidence="9">
    <name type="scientific">Prunus dulcis</name>
    <name type="common">Almond</name>
    <name type="synonym">Amygdalus dulcis</name>
    <dbReference type="NCBI Taxonomy" id="3755"/>
    <lineage>
        <taxon>Eukaryota</taxon>
        <taxon>Viridiplantae</taxon>
        <taxon>Streptophyta</taxon>
        <taxon>Embryophyta</taxon>
        <taxon>Tracheophyta</taxon>
        <taxon>Spermatophyta</taxon>
        <taxon>Magnoliopsida</taxon>
        <taxon>eudicotyledons</taxon>
        <taxon>Gunneridae</taxon>
        <taxon>Pentapetalae</taxon>
        <taxon>rosids</taxon>
        <taxon>fabids</taxon>
        <taxon>Rosales</taxon>
        <taxon>Rosaceae</taxon>
        <taxon>Amygdaloideae</taxon>
        <taxon>Amygdaleae</taxon>
        <taxon>Prunus</taxon>
    </lineage>
</organism>
<evidence type="ECO:0000256" key="2">
    <source>
        <dbReference type="ARBA" id="ARBA00008668"/>
    </source>
</evidence>
<accession>A0A4Y1RXI3</accession>
<gene>
    <name evidence="9" type="ORF">Prudu_021458</name>
</gene>
<protein>
    <submittedName>
        <fullName evidence="9">GDSL-like Lipase/Acylhydrolase superfamily protein</fullName>
    </submittedName>
</protein>
<keyword evidence="6" id="KW-0442">Lipid degradation</keyword>
<dbReference type="GO" id="GO:0005576">
    <property type="term" value="C:extracellular region"/>
    <property type="evidence" value="ECO:0007669"/>
    <property type="project" value="UniProtKB-SubCell"/>
</dbReference>
<dbReference type="CDD" id="cd01837">
    <property type="entry name" value="SGNH_plant_lipase_like"/>
    <property type="match status" value="1"/>
</dbReference>